<dbReference type="EMBL" id="PKMF04000247">
    <property type="protein sequence ID" value="KAK7841136.1"/>
    <property type="molecule type" value="Genomic_DNA"/>
</dbReference>
<gene>
    <name evidence="1" type="primary">ERF034_2</name>
    <name evidence="1" type="ORF">CFP56_015760</name>
</gene>
<organism evidence="1 2">
    <name type="scientific">Quercus suber</name>
    <name type="common">Cork oak</name>
    <dbReference type="NCBI Taxonomy" id="58331"/>
    <lineage>
        <taxon>Eukaryota</taxon>
        <taxon>Viridiplantae</taxon>
        <taxon>Streptophyta</taxon>
        <taxon>Embryophyta</taxon>
        <taxon>Tracheophyta</taxon>
        <taxon>Spermatophyta</taxon>
        <taxon>Magnoliopsida</taxon>
        <taxon>eudicotyledons</taxon>
        <taxon>Gunneridae</taxon>
        <taxon>Pentapetalae</taxon>
        <taxon>rosids</taxon>
        <taxon>fabids</taxon>
        <taxon>Fagales</taxon>
        <taxon>Fagaceae</taxon>
        <taxon>Quercus</taxon>
    </lineage>
</organism>
<evidence type="ECO:0000313" key="2">
    <source>
        <dbReference type="Proteomes" id="UP000237347"/>
    </source>
</evidence>
<evidence type="ECO:0000313" key="1">
    <source>
        <dbReference type="EMBL" id="KAK7841136.1"/>
    </source>
</evidence>
<name>A0AAW0KRX6_QUESU</name>
<dbReference type="AlphaFoldDB" id="A0AAW0KRX6"/>
<reference evidence="1 2" key="1">
    <citation type="journal article" date="2018" name="Sci. Data">
        <title>The draft genome sequence of cork oak.</title>
        <authorList>
            <person name="Ramos A.M."/>
            <person name="Usie A."/>
            <person name="Barbosa P."/>
            <person name="Barros P.M."/>
            <person name="Capote T."/>
            <person name="Chaves I."/>
            <person name="Simoes F."/>
            <person name="Abreu I."/>
            <person name="Carrasquinho I."/>
            <person name="Faro C."/>
            <person name="Guimaraes J.B."/>
            <person name="Mendonca D."/>
            <person name="Nobrega F."/>
            <person name="Rodrigues L."/>
            <person name="Saibo N.J.M."/>
            <person name="Varela M.C."/>
            <person name="Egas C."/>
            <person name="Matos J."/>
            <person name="Miguel C.M."/>
            <person name="Oliveira M.M."/>
            <person name="Ricardo C.P."/>
            <person name="Goncalves S."/>
        </authorList>
    </citation>
    <scope>NUCLEOTIDE SEQUENCE [LARGE SCALE GENOMIC DNA]</scope>
    <source>
        <strain evidence="2">cv. HL8</strain>
    </source>
</reference>
<dbReference type="Proteomes" id="UP000237347">
    <property type="component" value="Unassembled WGS sequence"/>
</dbReference>
<keyword evidence="2" id="KW-1185">Reference proteome</keyword>
<protein>
    <submittedName>
        <fullName evidence="1">Ethylene-responsive transcription factor erf034</fullName>
    </submittedName>
</protein>
<comment type="caution">
    <text evidence="1">The sequence shown here is derived from an EMBL/GenBank/DDBJ whole genome shotgun (WGS) entry which is preliminary data.</text>
</comment>
<accession>A0AAW0KRX6</accession>
<proteinExistence type="predicted"/>
<sequence>MAAQAHDVAALSIKGNLAILNFPKLAGSLPDPLPTHPEMSRPLLPKWLLWSTSTFPKRKCC</sequence>